<evidence type="ECO:0000259" key="3">
    <source>
        <dbReference type="Pfam" id="PF14690"/>
    </source>
</evidence>
<feature type="domain" description="Transposase IS204/IS1001/IS1096/IS1165 DDE" evidence="1">
    <location>
        <begin position="163"/>
        <end position="403"/>
    </location>
</feature>
<dbReference type="Pfam" id="PF14690">
    <property type="entry name" value="Zn_ribbon_ISL3"/>
    <property type="match status" value="1"/>
</dbReference>
<dbReference type="PANTHER" id="PTHR33498">
    <property type="entry name" value="TRANSPOSASE FOR INSERTION SEQUENCE ELEMENT IS1557"/>
    <property type="match status" value="1"/>
</dbReference>
<evidence type="ECO:0000259" key="2">
    <source>
        <dbReference type="Pfam" id="PF13542"/>
    </source>
</evidence>
<protein>
    <submittedName>
        <fullName evidence="4">Transposase</fullName>
    </submittedName>
</protein>
<name>A0A4R6DC49_9RHOO</name>
<dbReference type="InterPro" id="IPR032877">
    <property type="entry name" value="Transposase_HTH"/>
</dbReference>
<dbReference type="Pfam" id="PF13542">
    <property type="entry name" value="HTH_Tnp_ISL3"/>
    <property type="match status" value="1"/>
</dbReference>
<dbReference type="InterPro" id="IPR002560">
    <property type="entry name" value="Transposase_DDE"/>
</dbReference>
<accession>A0A4R6DC49</accession>
<organism evidence="4 5">
    <name type="scientific">Azoarcus indigens</name>
    <dbReference type="NCBI Taxonomy" id="29545"/>
    <lineage>
        <taxon>Bacteria</taxon>
        <taxon>Pseudomonadati</taxon>
        <taxon>Pseudomonadota</taxon>
        <taxon>Betaproteobacteria</taxon>
        <taxon>Rhodocyclales</taxon>
        <taxon>Zoogloeaceae</taxon>
        <taxon>Azoarcus</taxon>
    </lineage>
</organism>
<sequence>KPIPFLFPVMRDAMLGVVFWEGHVVDSSQEQGDGSLLLSLSEAPSHHRRCGRCGSDSVLLHERRRRRVRDRDWFDRRVWLDVPIRRLDCYQCGARAAERLSWLDTGERITHRLRAWVEALVQILPIAHVAQLTGLHWHTIKRIDHRRLQARHGAFDAQGVRRLVMDEFALHKGHRYATVIMDAERLRVLWVGEGNSREAIRPFFELLGEEGCRHIEAVAMDMNTAFDLEVRAHCPKAEVVYDLFHVVARFGREVVDRVRVDQANALRSEPAQRQVIKRSRWLLLRNRDNLGDEQAVKLEELLAANAPLATVYLLKTAIKEIWFAPTVREGARRWKDWYRFAMDSGIAPAIAFAKRLRKYLRGILASAIFPLNTSVLEGVNNRIKVIKRMAYGFRDSAYFFLKIKAAFPGKAR</sequence>
<evidence type="ECO:0000259" key="1">
    <source>
        <dbReference type="Pfam" id="PF01610"/>
    </source>
</evidence>
<feature type="domain" description="Transposase IS204/IS1001/IS1096/IS1165 zinc-finger" evidence="3">
    <location>
        <begin position="48"/>
        <end position="92"/>
    </location>
</feature>
<dbReference type="NCBIfam" id="NF033550">
    <property type="entry name" value="transpos_ISL3"/>
    <property type="match status" value="1"/>
</dbReference>
<gene>
    <name evidence="4" type="ORF">C7389_1681</name>
</gene>
<dbReference type="InterPro" id="IPR047951">
    <property type="entry name" value="Transpos_ISL3"/>
</dbReference>
<feature type="non-terminal residue" evidence="4">
    <location>
        <position position="1"/>
    </location>
</feature>
<dbReference type="InterPro" id="IPR029261">
    <property type="entry name" value="Transposase_Znf"/>
</dbReference>
<comment type="caution">
    <text evidence="4">The sequence shown here is derived from an EMBL/GenBank/DDBJ whole genome shotgun (WGS) entry which is preliminary data.</text>
</comment>
<dbReference type="Proteomes" id="UP000295129">
    <property type="component" value="Unassembled WGS sequence"/>
</dbReference>
<evidence type="ECO:0000313" key="4">
    <source>
        <dbReference type="EMBL" id="TDN41509.1"/>
    </source>
</evidence>
<feature type="domain" description="Transposase IS204/IS1001/IS1096/IS1165 helix-turn-helix" evidence="2">
    <location>
        <begin position="98"/>
        <end position="147"/>
    </location>
</feature>
<dbReference type="Pfam" id="PF01610">
    <property type="entry name" value="DDE_Tnp_ISL3"/>
    <property type="match status" value="1"/>
</dbReference>
<evidence type="ECO:0000313" key="5">
    <source>
        <dbReference type="Proteomes" id="UP000295129"/>
    </source>
</evidence>
<dbReference type="AlphaFoldDB" id="A0A4R6DC49"/>
<proteinExistence type="predicted"/>
<dbReference type="PANTHER" id="PTHR33498:SF1">
    <property type="entry name" value="TRANSPOSASE FOR INSERTION SEQUENCE ELEMENT IS1557"/>
    <property type="match status" value="1"/>
</dbReference>
<keyword evidence="5" id="KW-1185">Reference proteome</keyword>
<reference evidence="4 5" key="1">
    <citation type="submission" date="2019-03" db="EMBL/GenBank/DDBJ databases">
        <title>Genomic Encyclopedia of Type Strains, Phase IV (KMG-IV): sequencing the most valuable type-strain genomes for metagenomic binning, comparative biology and taxonomic classification.</title>
        <authorList>
            <person name="Goeker M."/>
        </authorList>
    </citation>
    <scope>NUCLEOTIDE SEQUENCE [LARGE SCALE GENOMIC DNA]</scope>
    <source>
        <strain evidence="4 5">DSM 12121</strain>
    </source>
</reference>
<dbReference type="EMBL" id="SNVV01000068">
    <property type="protein sequence ID" value="TDN41509.1"/>
    <property type="molecule type" value="Genomic_DNA"/>
</dbReference>